<accession>A0A1H0AVM6</accession>
<protein>
    <submittedName>
        <fullName evidence="2">Uncharacterized protein</fullName>
    </submittedName>
</protein>
<sequence>MNKLKNVLLAVVFFYALYAIIHEGPSKIMISILLLDVFIYIMGCWMKSNIRKKLHEKNRK</sequence>
<keyword evidence="1" id="KW-0472">Membrane</keyword>
<keyword evidence="1" id="KW-1133">Transmembrane helix</keyword>
<dbReference type="EMBL" id="FNHQ01000042">
    <property type="protein sequence ID" value="SDN37246.1"/>
    <property type="molecule type" value="Genomic_DNA"/>
</dbReference>
<evidence type="ECO:0000256" key="1">
    <source>
        <dbReference type="SAM" id="Phobius"/>
    </source>
</evidence>
<name>A0A1H0AVM6_9FIRM</name>
<reference evidence="2 3" key="1">
    <citation type="submission" date="2016-10" db="EMBL/GenBank/DDBJ databases">
        <authorList>
            <person name="de Groot N.N."/>
        </authorList>
    </citation>
    <scope>NUCLEOTIDE SEQUENCE [LARGE SCALE GENOMIC DNA]</scope>
    <source>
        <strain evidence="2 3">DSM 16981</strain>
    </source>
</reference>
<keyword evidence="1" id="KW-0812">Transmembrane</keyword>
<dbReference type="Proteomes" id="UP000199309">
    <property type="component" value="Unassembled WGS sequence"/>
</dbReference>
<keyword evidence="3" id="KW-1185">Reference proteome</keyword>
<dbReference type="AlphaFoldDB" id="A0A1H0AVM6"/>
<dbReference type="RefSeq" id="WP_091652736.1">
    <property type="nucleotide sequence ID" value="NZ_FNHQ01000042.1"/>
</dbReference>
<evidence type="ECO:0000313" key="2">
    <source>
        <dbReference type="EMBL" id="SDN37246.1"/>
    </source>
</evidence>
<evidence type="ECO:0000313" key="3">
    <source>
        <dbReference type="Proteomes" id="UP000199309"/>
    </source>
</evidence>
<proteinExistence type="predicted"/>
<gene>
    <name evidence="2" type="ORF">SAMN05660299_02604</name>
</gene>
<dbReference type="STRING" id="349095.SAMN05660299_02604"/>
<organism evidence="2 3">
    <name type="scientific">Megasphaera paucivorans</name>
    <dbReference type="NCBI Taxonomy" id="349095"/>
    <lineage>
        <taxon>Bacteria</taxon>
        <taxon>Bacillati</taxon>
        <taxon>Bacillota</taxon>
        <taxon>Negativicutes</taxon>
        <taxon>Veillonellales</taxon>
        <taxon>Veillonellaceae</taxon>
        <taxon>Megasphaera</taxon>
    </lineage>
</organism>
<feature type="transmembrane region" description="Helical" evidence="1">
    <location>
        <begin position="29"/>
        <end position="50"/>
    </location>
</feature>